<reference evidence="2" key="2">
    <citation type="journal article" date="2017" name="Nat. Plants">
        <title>The Aegilops tauschii genome reveals multiple impacts of transposons.</title>
        <authorList>
            <person name="Zhao G."/>
            <person name="Zou C."/>
            <person name="Li K."/>
            <person name="Wang K."/>
            <person name="Li T."/>
            <person name="Gao L."/>
            <person name="Zhang X."/>
            <person name="Wang H."/>
            <person name="Yang Z."/>
            <person name="Liu X."/>
            <person name="Jiang W."/>
            <person name="Mao L."/>
            <person name="Kong X."/>
            <person name="Jiao Y."/>
            <person name="Jia J."/>
        </authorList>
    </citation>
    <scope>NUCLEOTIDE SEQUENCE [LARGE SCALE GENOMIC DNA]</scope>
    <source>
        <strain evidence="2">cv. AL8/78</strain>
    </source>
</reference>
<dbReference type="Gramene" id="AET4Gv20091000.1">
    <property type="protein sequence ID" value="AET4Gv20091000.1"/>
    <property type="gene ID" value="AET4Gv20091000"/>
</dbReference>
<reference evidence="1" key="3">
    <citation type="journal article" date="2017" name="Nature">
        <title>Genome sequence of the progenitor of the wheat D genome Aegilops tauschii.</title>
        <authorList>
            <person name="Luo M.C."/>
            <person name="Gu Y.Q."/>
            <person name="Puiu D."/>
            <person name="Wang H."/>
            <person name="Twardziok S.O."/>
            <person name="Deal K.R."/>
            <person name="Huo N."/>
            <person name="Zhu T."/>
            <person name="Wang L."/>
            <person name="Wang Y."/>
            <person name="McGuire P.E."/>
            <person name="Liu S."/>
            <person name="Long H."/>
            <person name="Ramasamy R.K."/>
            <person name="Rodriguez J.C."/>
            <person name="Van S.L."/>
            <person name="Yuan L."/>
            <person name="Wang Z."/>
            <person name="Xia Z."/>
            <person name="Xiao L."/>
            <person name="Anderson O.D."/>
            <person name="Ouyang S."/>
            <person name="Liang Y."/>
            <person name="Zimin A.V."/>
            <person name="Pertea G."/>
            <person name="Qi P."/>
            <person name="Bennetzen J.L."/>
            <person name="Dai X."/>
            <person name="Dawson M.W."/>
            <person name="Muller H.G."/>
            <person name="Kugler K."/>
            <person name="Rivarola-Duarte L."/>
            <person name="Spannagl M."/>
            <person name="Mayer K.F.X."/>
            <person name="Lu F.H."/>
            <person name="Bevan M.W."/>
            <person name="Leroy P."/>
            <person name="Li P."/>
            <person name="You F.M."/>
            <person name="Sun Q."/>
            <person name="Liu Z."/>
            <person name="Lyons E."/>
            <person name="Wicker T."/>
            <person name="Salzberg S.L."/>
            <person name="Devos K.M."/>
            <person name="Dvorak J."/>
        </authorList>
    </citation>
    <scope>NUCLEOTIDE SEQUENCE [LARGE SCALE GENOMIC DNA]</scope>
    <source>
        <strain evidence="1">cv. AL8/78</strain>
    </source>
</reference>
<name>A0A453H782_AEGTS</name>
<reference evidence="1" key="5">
    <citation type="journal article" date="2021" name="G3 (Bethesda)">
        <title>Aegilops tauschii genome assembly Aet v5.0 features greater sequence contiguity and improved annotation.</title>
        <authorList>
            <person name="Wang L."/>
            <person name="Zhu T."/>
            <person name="Rodriguez J.C."/>
            <person name="Deal K.R."/>
            <person name="Dubcovsky J."/>
            <person name="McGuire P.E."/>
            <person name="Lux T."/>
            <person name="Spannagl M."/>
            <person name="Mayer K.F.X."/>
            <person name="Baldrich P."/>
            <person name="Meyers B.C."/>
            <person name="Huo N."/>
            <person name="Gu Y.Q."/>
            <person name="Zhou H."/>
            <person name="Devos K.M."/>
            <person name="Bennetzen J.L."/>
            <person name="Unver T."/>
            <person name="Budak H."/>
            <person name="Gulick P.J."/>
            <person name="Galiba G."/>
            <person name="Kalapos B."/>
            <person name="Nelson D.R."/>
            <person name="Li P."/>
            <person name="You F.M."/>
            <person name="Luo M.C."/>
            <person name="Dvorak J."/>
        </authorList>
    </citation>
    <scope>NUCLEOTIDE SEQUENCE [LARGE SCALE GENOMIC DNA]</scope>
    <source>
        <strain evidence="1">cv. AL8/78</strain>
    </source>
</reference>
<dbReference type="AlphaFoldDB" id="A0A453H782"/>
<proteinExistence type="predicted"/>
<accession>A0A453H782</accession>
<dbReference type="EnsemblPlants" id="AET4Gv20091000.1">
    <property type="protein sequence ID" value="AET4Gv20091000.1"/>
    <property type="gene ID" value="AET4Gv20091000"/>
</dbReference>
<reference evidence="2" key="1">
    <citation type="journal article" date="2014" name="Science">
        <title>Ancient hybridizations among the ancestral genomes of bread wheat.</title>
        <authorList>
            <consortium name="International Wheat Genome Sequencing Consortium,"/>
            <person name="Marcussen T."/>
            <person name="Sandve S.R."/>
            <person name="Heier L."/>
            <person name="Spannagl M."/>
            <person name="Pfeifer M."/>
            <person name="Jakobsen K.S."/>
            <person name="Wulff B.B."/>
            <person name="Steuernagel B."/>
            <person name="Mayer K.F."/>
            <person name="Olsen O.A."/>
        </authorList>
    </citation>
    <scope>NUCLEOTIDE SEQUENCE [LARGE SCALE GENOMIC DNA]</scope>
    <source>
        <strain evidence="2">cv. AL8/78</strain>
    </source>
</reference>
<dbReference type="Proteomes" id="UP000015105">
    <property type="component" value="Chromosome 4D"/>
</dbReference>
<keyword evidence="2" id="KW-1185">Reference proteome</keyword>
<evidence type="ECO:0000313" key="1">
    <source>
        <dbReference type="EnsemblPlants" id="AET4Gv20091000.1"/>
    </source>
</evidence>
<protein>
    <submittedName>
        <fullName evidence="1">Uncharacterized protein</fullName>
    </submittedName>
</protein>
<organism evidence="1 2">
    <name type="scientific">Aegilops tauschii subsp. strangulata</name>
    <name type="common">Goatgrass</name>
    <dbReference type="NCBI Taxonomy" id="200361"/>
    <lineage>
        <taxon>Eukaryota</taxon>
        <taxon>Viridiplantae</taxon>
        <taxon>Streptophyta</taxon>
        <taxon>Embryophyta</taxon>
        <taxon>Tracheophyta</taxon>
        <taxon>Spermatophyta</taxon>
        <taxon>Magnoliopsida</taxon>
        <taxon>Liliopsida</taxon>
        <taxon>Poales</taxon>
        <taxon>Poaceae</taxon>
        <taxon>BOP clade</taxon>
        <taxon>Pooideae</taxon>
        <taxon>Triticodae</taxon>
        <taxon>Triticeae</taxon>
        <taxon>Triticinae</taxon>
        <taxon>Aegilops</taxon>
    </lineage>
</organism>
<evidence type="ECO:0000313" key="2">
    <source>
        <dbReference type="Proteomes" id="UP000015105"/>
    </source>
</evidence>
<sequence>ARSAATHSMRTRKKEDSYYQCMDMARRNYSCHWLTIDVQRNFSCRWLTIDVALFWRVF</sequence>
<reference evidence="1" key="4">
    <citation type="submission" date="2019-03" db="UniProtKB">
        <authorList>
            <consortium name="EnsemblPlants"/>
        </authorList>
    </citation>
    <scope>IDENTIFICATION</scope>
</reference>